<evidence type="ECO:0000256" key="1">
    <source>
        <dbReference type="ARBA" id="ARBA00006974"/>
    </source>
</evidence>
<dbReference type="InterPro" id="IPR003676">
    <property type="entry name" value="SAUR_fam"/>
</dbReference>
<comment type="caution">
    <text evidence="2">The sequence shown here is derived from an EMBL/GenBank/DDBJ whole genome shotgun (WGS) entry which is preliminary data.</text>
</comment>
<name>A0AAN7E4N4_QUERU</name>
<dbReference type="AlphaFoldDB" id="A0AAN7E4N4"/>
<accession>A0AAN7E4N4</accession>
<dbReference type="GO" id="GO:0009733">
    <property type="term" value="P:response to auxin"/>
    <property type="evidence" value="ECO:0007669"/>
    <property type="project" value="InterPro"/>
</dbReference>
<protein>
    <submittedName>
        <fullName evidence="2">Uncharacterized protein</fullName>
    </submittedName>
</protein>
<evidence type="ECO:0000313" key="2">
    <source>
        <dbReference type="EMBL" id="KAK4562498.1"/>
    </source>
</evidence>
<reference evidence="2 3" key="1">
    <citation type="journal article" date="2023" name="G3 (Bethesda)">
        <title>A haplotype-resolved chromosome-scale genome for Quercus rubra L. provides insights into the genetics of adaptive traits for red oak species.</title>
        <authorList>
            <person name="Kapoor B."/>
            <person name="Jenkins J."/>
            <person name="Schmutz J."/>
            <person name="Zhebentyayeva T."/>
            <person name="Kuelheim C."/>
            <person name="Coggeshall M."/>
            <person name="Heim C."/>
            <person name="Lasky J.R."/>
            <person name="Leites L."/>
            <person name="Islam-Faridi N."/>
            <person name="Romero-Severson J."/>
            <person name="DeLeo V.L."/>
            <person name="Lucas S.M."/>
            <person name="Lazic D."/>
            <person name="Gailing O."/>
            <person name="Carlson J."/>
            <person name="Staton M."/>
        </authorList>
    </citation>
    <scope>NUCLEOTIDE SEQUENCE [LARGE SCALE GENOMIC DNA]</scope>
    <source>
        <strain evidence="2">Pseudo-F2</strain>
    </source>
</reference>
<dbReference type="Pfam" id="PF02519">
    <property type="entry name" value="Auxin_inducible"/>
    <property type="match status" value="1"/>
</dbReference>
<dbReference type="EMBL" id="JAXUIC010000011">
    <property type="protein sequence ID" value="KAK4562498.1"/>
    <property type="molecule type" value="Genomic_DNA"/>
</dbReference>
<evidence type="ECO:0000313" key="3">
    <source>
        <dbReference type="Proteomes" id="UP001324115"/>
    </source>
</evidence>
<sequence>MAIRLPGIMNAKHILRRSNSFGKQAASTPIDVPKGYIAVYVGESEKRRFVIPISFLNQPSFLTLLSKAEEEFGYDHPMGGLTIPCSENIFIDLASHLHEL</sequence>
<organism evidence="2 3">
    <name type="scientific">Quercus rubra</name>
    <name type="common">Northern red oak</name>
    <name type="synonym">Quercus borealis</name>
    <dbReference type="NCBI Taxonomy" id="3512"/>
    <lineage>
        <taxon>Eukaryota</taxon>
        <taxon>Viridiplantae</taxon>
        <taxon>Streptophyta</taxon>
        <taxon>Embryophyta</taxon>
        <taxon>Tracheophyta</taxon>
        <taxon>Spermatophyta</taxon>
        <taxon>Magnoliopsida</taxon>
        <taxon>eudicotyledons</taxon>
        <taxon>Gunneridae</taxon>
        <taxon>Pentapetalae</taxon>
        <taxon>rosids</taxon>
        <taxon>fabids</taxon>
        <taxon>Fagales</taxon>
        <taxon>Fagaceae</taxon>
        <taxon>Quercus</taxon>
    </lineage>
</organism>
<proteinExistence type="inferred from homology"/>
<comment type="similarity">
    <text evidence="1">Belongs to the ARG7 family.</text>
</comment>
<dbReference type="Proteomes" id="UP001324115">
    <property type="component" value="Unassembled WGS sequence"/>
</dbReference>
<keyword evidence="3" id="KW-1185">Reference proteome</keyword>
<dbReference type="PANTHER" id="PTHR31929">
    <property type="entry name" value="SAUR-LIKE AUXIN-RESPONSIVE PROTEIN FAMILY-RELATED"/>
    <property type="match status" value="1"/>
</dbReference>
<gene>
    <name evidence="2" type="ORF">RGQ29_005126</name>
</gene>